<dbReference type="AlphaFoldDB" id="A0A174IUX2"/>
<dbReference type="InterPro" id="IPR012675">
    <property type="entry name" value="Beta-grasp_dom_sf"/>
</dbReference>
<dbReference type="EC" id="2.7.1.48" evidence="2"/>
<gene>
    <name evidence="2" type="primary">udk</name>
    <name evidence="2" type="ORF">ERS852480_02207</name>
    <name evidence="3" type="ORF">NCTC11224_02012</name>
</gene>
<dbReference type="PANTHER" id="PTHR10285">
    <property type="entry name" value="URIDINE KINASE"/>
    <property type="match status" value="1"/>
</dbReference>
<dbReference type="SUPFAM" id="SSF55186">
    <property type="entry name" value="ThrRS/AlaRS common domain"/>
    <property type="match status" value="1"/>
</dbReference>
<evidence type="ECO:0000313" key="4">
    <source>
        <dbReference type="Proteomes" id="UP000095512"/>
    </source>
</evidence>
<protein>
    <submittedName>
        <fullName evidence="2">AAA ATPase</fullName>
        <ecNumber evidence="2">2.7.1.48</ecNumber>
    </submittedName>
</protein>
<dbReference type="InterPro" id="IPR018163">
    <property type="entry name" value="Thr/Ala-tRNA-synth_IIc_edit"/>
</dbReference>
<dbReference type="GO" id="GO:0004849">
    <property type="term" value="F:uridine kinase activity"/>
    <property type="evidence" value="ECO:0007669"/>
    <property type="project" value="UniProtKB-EC"/>
</dbReference>
<sequence>MAQVKIHGITKEYPEGTTWMEVVREHQKGYEYDILLVRVNGKLQELHKQVKDCELSFVTAKDKPGMSAYQRSASLMMLKAFYSVAGPGNVEKLMIDFSIGRGFFVEARGNFVLDQEFLDAVKAKMREYVERKIPIMKRSVSTDDAIELFEKLGMYDKARLFRYRMVSRVNIYSIDGFEDYYYGYMVQNTGYIKHFDLIPYHYGFVMVMPDRNTPDILHKFAPSDKLFATLSESTEWGRRMDLETVGALNDRIAKGDMSHLILIQEALQEKKIAEIAAQIAARKNARFVMIAGPSSSGKTTFSHRLSVQLEAIGLKPHPIAVDNYFVNRVDSPRDEHGNYNYEILECLDVELFNRDMTGLLEGKRVELPYYNFKKGVREYKGNFLQLGEGDILVIEGIHCLNDRLSYTLPADSKFKIYISALTQLNIDEHNRIPTTDGRLLRRMVRDARTRGSSARETIRMWPSVRRGEEENIFPFQEEADAMFNSALVYELAVLKQYAQPLLFAIPRDSEEWLEAKRLLKFLDYFIGVSSEDIPKNSILREFIGGSCLNV</sequence>
<evidence type="ECO:0000313" key="3">
    <source>
        <dbReference type="EMBL" id="SQB10680.1"/>
    </source>
</evidence>
<evidence type="ECO:0000313" key="5">
    <source>
        <dbReference type="Proteomes" id="UP000251853"/>
    </source>
</evidence>
<keyword evidence="5" id="KW-1185">Reference proteome</keyword>
<dbReference type="EMBL" id="UAVW01000006">
    <property type="protein sequence ID" value="SQB10680.1"/>
    <property type="molecule type" value="Genomic_DNA"/>
</dbReference>
<dbReference type="Proteomes" id="UP000095512">
    <property type="component" value="Unassembled WGS sequence"/>
</dbReference>
<reference evidence="3 5" key="2">
    <citation type="submission" date="2018-06" db="EMBL/GenBank/DDBJ databases">
        <authorList>
            <consortium name="Pathogen Informatics"/>
            <person name="Doyle S."/>
        </authorList>
    </citation>
    <scope>NUCLEOTIDE SEQUENCE [LARGE SCALE GENOMIC DNA]</scope>
    <source>
        <strain evidence="3 5">NCTC11224</strain>
    </source>
</reference>
<evidence type="ECO:0000313" key="2">
    <source>
        <dbReference type="EMBL" id="CUO91252.1"/>
    </source>
</evidence>
<dbReference type="Gene3D" id="3.40.50.300">
    <property type="entry name" value="P-loop containing nucleotide triphosphate hydrolases"/>
    <property type="match status" value="1"/>
</dbReference>
<keyword evidence="2" id="KW-0808">Transferase</keyword>
<feature type="domain" description="Phosphoribulokinase/uridine kinase" evidence="1">
    <location>
        <begin position="288"/>
        <end position="485"/>
    </location>
</feature>
<accession>A0A174IUX2</accession>
<name>A0A174IUX2_9FIRM</name>
<dbReference type="EMBL" id="CZAB01000016">
    <property type="protein sequence ID" value="CUO91252.1"/>
    <property type="molecule type" value="Genomic_DNA"/>
</dbReference>
<dbReference type="CDD" id="cd02028">
    <property type="entry name" value="UMPK_like"/>
    <property type="match status" value="1"/>
</dbReference>
<reference evidence="2 4" key="1">
    <citation type="submission" date="2015-09" db="EMBL/GenBank/DDBJ databases">
        <authorList>
            <consortium name="Pathogen Informatics"/>
        </authorList>
    </citation>
    <scope>NUCLEOTIDE SEQUENCE [LARGE SCALE GENOMIC DNA]</scope>
    <source>
        <strain evidence="2 4">2789STDY5834865</strain>
    </source>
</reference>
<dbReference type="CDD" id="cd01667">
    <property type="entry name" value="TGS_ThrRS"/>
    <property type="match status" value="1"/>
</dbReference>
<dbReference type="Gene3D" id="3.30.980.10">
    <property type="entry name" value="Threonyl-trna Synthetase, Chain A, domain 2"/>
    <property type="match status" value="1"/>
</dbReference>
<evidence type="ECO:0000259" key="1">
    <source>
        <dbReference type="Pfam" id="PF00485"/>
    </source>
</evidence>
<dbReference type="Pfam" id="PF00485">
    <property type="entry name" value="PRK"/>
    <property type="match status" value="1"/>
</dbReference>
<dbReference type="SUPFAM" id="SSF52540">
    <property type="entry name" value="P-loop containing nucleoside triphosphate hydrolases"/>
    <property type="match status" value="1"/>
</dbReference>
<dbReference type="InterPro" id="IPR027417">
    <property type="entry name" value="P-loop_NTPase"/>
</dbReference>
<dbReference type="InterPro" id="IPR006083">
    <property type="entry name" value="PRK/URK"/>
</dbReference>
<dbReference type="Gene3D" id="3.10.20.30">
    <property type="match status" value="1"/>
</dbReference>
<organism evidence="2 4">
    <name type="scientific">Enterocloster clostridioformis</name>
    <dbReference type="NCBI Taxonomy" id="1531"/>
    <lineage>
        <taxon>Bacteria</taxon>
        <taxon>Bacillati</taxon>
        <taxon>Bacillota</taxon>
        <taxon>Clostridia</taxon>
        <taxon>Lachnospirales</taxon>
        <taxon>Lachnospiraceae</taxon>
        <taxon>Enterocloster</taxon>
    </lineage>
</organism>
<dbReference type="Proteomes" id="UP000251853">
    <property type="component" value="Unassembled WGS sequence"/>
</dbReference>
<dbReference type="RefSeq" id="WP_022201728.1">
    <property type="nucleotide sequence ID" value="NZ_CATYWZ010000067.1"/>
</dbReference>
<proteinExistence type="predicted"/>
<dbReference type="GO" id="GO:0005524">
    <property type="term" value="F:ATP binding"/>
    <property type="evidence" value="ECO:0007669"/>
    <property type="project" value="InterPro"/>
</dbReference>